<evidence type="ECO:0000256" key="4">
    <source>
        <dbReference type="ARBA" id="ARBA00022729"/>
    </source>
</evidence>
<dbReference type="SUPFAM" id="SSF53474">
    <property type="entry name" value="alpha/beta-Hydrolases"/>
    <property type="match status" value="1"/>
</dbReference>
<keyword evidence="2" id="KW-0719">Serine esterase</keyword>
<dbReference type="RefSeq" id="WP_354090198.1">
    <property type="nucleotide sequence ID" value="NZ_JBEPTF010000005.1"/>
</dbReference>
<comment type="caution">
    <text evidence="9">The sequence shown here is derived from an EMBL/GenBank/DDBJ whole genome shotgun (WGS) entry which is preliminary data.</text>
</comment>
<evidence type="ECO:0000256" key="6">
    <source>
        <dbReference type="ARBA" id="ARBA00022837"/>
    </source>
</evidence>
<dbReference type="Gene3D" id="3.40.50.1820">
    <property type="entry name" value="alpha/beta hydrolase"/>
    <property type="match status" value="1"/>
</dbReference>
<accession>A0ABV2RF85</accession>
<keyword evidence="4 8" id="KW-0732">Signal</keyword>
<dbReference type="EMBL" id="JBEPTF010000005">
    <property type="protein sequence ID" value="MET4685234.1"/>
    <property type="molecule type" value="Genomic_DNA"/>
</dbReference>
<keyword evidence="5" id="KW-0378">Hydrolase</keyword>
<evidence type="ECO:0000256" key="1">
    <source>
        <dbReference type="ARBA" id="ARBA00006249"/>
    </source>
</evidence>
<keyword evidence="6" id="KW-0106">Calcium</keyword>
<protein>
    <submittedName>
        <fullName evidence="9">Pimeloyl-ACP methyl ester carboxylesterase</fullName>
    </submittedName>
</protein>
<dbReference type="PROSITE" id="PS51257">
    <property type="entry name" value="PROKAR_LIPOPROTEIN"/>
    <property type="match status" value="1"/>
</dbReference>
<name>A0ABV2RF85_9CAUL</name>
<evidence type="ECO:0000256" key="7">
    <source>
        <dbReference type="ARBA" id="ARBA00023157"/>
    </source>
</evidence>
<reference evidence="9 10" key="1">
    <citation type="submission" date="2024-06" db="EMBL/GenBank/DDBJ databases">
        <title>Sorghum-associated microbial communities from plants grown in Nebraska, USA.</title>
        <authorList>
            <person name="Schachtman D."/>
        </authorList>
    </citation>
    <scope>NUCLEOTIDE SEQUENCE [LARGE SCALE GENOMIC DNA]</scope>
    <source>
        <strain evidence="9 10">2814</strain>
    </source>
</reference>
<feature type="signal peptide" evidence="8">
    <location>
        <begin position="1"/>
        <end position="27"/>
    </location>
</feature>
<dbReference type="Pfam" id="PF07519">
    <property type="entry name" value="Tannase"/>
    <property type="match status" value="1"/>
</dbReference>
<dbReference type="InterPro" id="IPR011118">
    <property type="entry name" value="Tannase/feruloyl_esterase"/>
</dbReference>
<dbReference type="InterPro" id="IPR029058">
    <property type="entry name" value="AB_hydrolase_fold"/>
</dbReference>
<evidence type="ECO:0000313" key="9">
    <source>
        <dbReference type="EMBL" id="MET4685234.1"/>
    </source>
</evidence>
<evidence type="ECO:0000313" key="10">
    <source>
        <dbReference type="Proteomes" id="UP001549313"/>
    </source>
</evidence>
<dbReference type="PANTHER" id="PTHR33938">
    <property type="entry name" value="FERULOYL ESTERASE B-RELATED"/>
    <property type="match status" value="1"/>
</dbReference>
<keyword evidence="3" id="KW-0479">Metal-binding</keyword>
<evidence type="ECO:0000256" key="3">
    <source>
        <dbReference type="ARBA" id="ARBA00022723"/>
    </source>
</evidence>
<keyword evidence="7" id="KW-1015">Disulfide bond</keyword>
<evidence type="ECO:0000256" key="8">
    <source>
        <dbReference type="SAM" id="SignalP"/>
    </source>
</evidence>
<sequence>MMMTRTSLAGASALAVLAFACAAQAQAQAPAVAAPSAADPACAALLNLRLSHARVDAATAMKTGDRQPIDAFGVPALPASAPYCRVSLTLTPVPGSEIHSEVWLPVADGWNGKFAAMGNAGFGGSLGPPRLSMRPAVARGYAVAATDMGHVEPGADGKDASWALNQPERIIDFGHRANHVTAVAAKAVIAAYYGQAPRRSYFQGCSDGGREALMAAQRYPDDFDGVVAGAPGAPWTHLMTSFAWSWKVAHQNPASRLKAANLTRIQTAVLEACDTLDGVKDGVIEDPRICRFDPASLLCDRNAAEGCLSAEQLAAVQGLYGGPRRGVTGAALYPGFAPGGEAQRSGWDLWISGDAAQHPDFARSFFANFVFNDADWTLDQFDFDKSFDTARERMAGITDSDNPDMSAFKASGGKLLMYHGWNDAALPAEGTIQYFENVRETMGVDEVDQFARLFMVPAMGHCFGGPGPNAFDSLAVLDAWVESGSAPDRIVASKYANDLAPLLNMPTGPALSTRPLCAYPATARWKGEGSTTDEAQFVCVVPPPAKA</sequence>
<dbReference type="Proteomes" id="UP001549313">
    <property type="component" value="Unassembled WGS sequence"/>
</dbReference>
<keyword evidence="10" id="KW-1185">Reference proteome</keyword>
<evidence type="ECO:0000256" key="5">
    <source>
        <dbReference type="ARBA" id="ARBA00022801"/>
    </source>
</evidence>
<comment type="similarity">
    <text evidence="1">Belongs to the tannase family.</text>
</comment>
<organism evidence="9 10">
    <name type="scientific">Brevundimonas faecalis</name>
    <dbReference type="NCBI Taxonomy" id="947378"/>
    <lineage>
        <taxon>Bacteria</taxon>
        <taxon>Pseudomonadati</taxon>
        <taxon>Pseudomonadota</taxon>
        <taxon>Alphaproteobacteria</taxon>
        <taxon>Caulobacterales</taxon>
        <taxon>Caulobacteraceae</taxon>
        <taxon>Brevundimonas</taxon>
    </lineage>
</organism>
<feature type="chain" id="PRO_5045846969" evidence="8">
    <location>
        <begin position="28"/>
        <end position="547"/>
    </location>
</feature>
<dbReference type="PANTHER" id="PTHR33938:SF15">
    <property type="entry name" value="FERULOYL ESTERASE B-RELATED"/>
    <property type="match status" value="1"/>
</dbReference>
<gene>
    <name evidence="9" type="ORF">ABIE19_003185</name>
</gene>
<proteinExistence type="inferred from homology"/>
<evidence type="ECO:0000256" key="2">
    <source>
        <dbReference type="ARBA" id="ARBA00022487"/>
    </source>
</evidence>